<dbReference type="Gene3D" id="1.10.10.60">
    <property type="entry name" value="Homeodomain-like"/>
    <property type="match status" value="1"/>
</dbReference>
<keyword evidence="7" id="KW-0862">Zinc</keyword>
<evidence type="ECO:0000256" key="12">
    <source>
        <dbReference type="ARBA" id="ARBA00023204"/>
    </source>
</evidence>
<dbReference type="EMBL" id="JANUGW010000013">
    <property type="protein sequence ID" value="MCS0583410.1"/>
    <property type="molecule type" value="Genomic_DNA"/>
</dbReference>
<dbReference type="InterPro" id="IPR035451">
    <property type="entry name" value="Ada-like_dom_sf"/>
</dbReference>
<evidence type="ECO:0000256" key="7">
    <source>
        <dbReference type="ARBA" id="ARBA00022833"/>
    </source>
</evidence>
<evidence type="ECO:0000256" key="3">
    <source>
        <dbReference type="ARBA" id="ARBA00022603"/>
    </source>
</evidence>
<comment type="cofactor">
    <cofactor evidence="2">
        <name>Zn(2+)</name>
        <dbReference type="ChEBI" id="CHEBI:29105"/>
    </cofactor>
</comment>
<name>A0ABT1ZTY2_9BURK</name>
<dbReference type="SUPFAM" id="SSF53155">
    <property type="entry name" value="Methylated DNA-protein cysteine methyltransferase domain"/>
    <property type="match status" value="1"/>
</dbReference>
<proteinExistence type="predicted"/>
<dbReference type="GO" id="GO:0008168">
    <property type="term" value="F:methyltransferase activity"/>
    <property type="evidence" value="ECO:0007669"/>
    <property type="project" value="UniProtKB-KW"/>
</dbReference>
<keyword evidence="3 15" id="KW-0489">Methyltransferase</keyword>
<keyword evidence="11" id="KW-0804">Transcription</keyword>
<comment type="caution">
    <text evidence="15">The sequence shown here is derived from an EMBL/GenBank/DDBJ whole genome shotgun (WGS) entry which is preliminary data.</text>
</comment>
<dbReference type="PROSITE" id="PS00041">
    <property type="entry name" value="HTH_ARAC_FAMILY_1"/>
    <property type="match status" value="1"/>
</dbReference>
<dbReference type="PANTHER" id="PTHR10815">
    <property type="entry name" value="METHYLATED-DNA--PROTEIN-CYSTEINE METHYLTRANSFERASE"/>
    <property type="match status" value="1"/>
</dbReference>
<gene>
    <name evidence="15" type="primary">ada</name>
    <name evidence="15" type="ORF">NX784_17610</name>
</gene>
<keyword evidence="10" id="KW-0010">Activator</keyword>
<evidence type="ECO:0000256" key="11">
    <source>
        <dbReference type="ARBA" id="ARBA00023163"/>
    </source>
</evidence>
<keyword evidence="5" id="KW-0479">Metal-binding</keyword>
<evidence type="ECO:0000256" key="1">
    <source>
        <dbReference type="ARBA" id="ARBA00001286"/>
    </source>
</evidence>
<dbReference type="InterPro" id="IPR014048">
    <property type="entry name" value="MethylDNA_cys_MeTrfase_DNA-bd"/>
</dbReference>
<dbReference type="NCBIfam" id="NF011964">
    <property type="entry name" value="PRK15435.1"/>
    <property type="match status" value="1"/>
</dbReference>
<dbReference type="Gene3D" id="3.40.10.10">
    <property type="entry name" value="DNA Methylphosphotriester Repair Domain"/>
    <property type="match status" value="1"/>
</dbReference>
<dbReference type="InterPro" id="IPR036388">
    <property type="entry name" value="WH-like_DNA-bd_sf"/>
</dbReference>
<feature type="domain" description="HTH araC/xylS-type" evidence="14">
    <location>
        <begin position="101"/>
        <end position="197"/>
    </location>
</feature>
<dbReference type="NCBIfam" id="TIGR00589">
    <property type="entry name" value="ogt"/>
    <property type="match status" value="1"/>
</dbReference>
<dbReference type="Proteomes" id="UP001204151">
    <property type="component" value="Unassembled WGS sequence"/>
</dbReference>
<evidence type="ECO:0000313" key="16">
    <source>
        <dbReference type="Proteomes" id="UP001204151"/>
    </source>
</evidence>
<sequence>MNTATIRRPAAAPASPATYTTDDERWAAVVARAREADGQFFYSVRSTGVYCRPSCPSRTPRRANVAFHATTHDAEAAGFRACLRCRPDEPPLAERQAEAVAKACRLIDAAEEEPDLASLATACGMSRFHFHRIFKAHTGITPKAYAAARRAERLKQGLAQAGTVTAAAYDAGFNSSGRFYAASSGVLGMTPKRYRAGGGGEAIRFAVAQCSLGALLVAATDKGICCILLGDDPDALVRDLQDRFPKAELIGAEPGFERTVAQVVAFVEAPRLGLDLPLDVRGTAFQQRVWQALRQIPAGQTVGYAELAARLGMPQGARAIAGACAANPVAVAIPCHRVVRNDGSISGYRWGVERKQALLQREASQADAGKVEAA</sequence>
<keyword evidence="12" id="KW-0234">DNA repair</keyword>
<dbReference type="GO" id="GO:0032259">
    <property type="term" value="P:methylation"/>
    <property type="evidence" value="ECO:0007669"/>
    <property type="project" value="UniProtKB-KW"/>
</dbReference>
<dbReference type="EC" id="2.1.1.-" evidence="15"/>
<dbReference type="GO" id="GO:0003677">
    <property type="term" value="F:DNA binding"/>
    <property type="evidence" value="ECO:0007669"/>
    <property type="project" value="UniProtKB-KW"/>
</dbReference>
<evidence type="ECO:0000256" key="8">
    <source>
        <dbReference type="ARBA" id="ARBA00023015"/>
    </source>
</evidence>
<dbReference type="SMART" id="SM00342">
    <property type="entry name" value="HTH_ARAC"/>
    <property type="match status" value="1"/>
</dbReference>
<reference evidence="15 16" key="1">
    <citation type="submission" date="2022-08" db="EMBL/GenBank/DDBJ databases">
        <title>Reclassification of Massilia species as members of the genera Telluria, Duganella, Pseudoduganella, Mokoshia gen. nov. and Zemynaea gen. nov. using orthogonal and non-orthogonal genome-based approaches.</title>
        <authorList>
            <person name="Bowman J.P."/>
        </authorList>
    </citation>
    <scope>NUCLEOTIDE SEQUENCE [LARGE SCALE GENOMIC DNA]</scope>
    <source>
        <strain evidence="15 16">JCM 31316</strain>
    </source>
</reference>
<dbReference type="InterPro" id="IPR004026">
    <property type="entry name" value="Ada_DNA_repair_Zn-bd"/>
</dbReference>
<dbReference type="SUPFAM" id="SSF46767">
    <property type="entry name" value="Methylated DNA-protein cysteine methyltransferase, C-terminal domain"/>
    <property type="match status" value="1"/>
</dbReference>
<evidence type="ECO:0000256" key="9">
    <source>
        <dbReference type="ARBA" id="ARBA00023125"/>
    </source>
</evidence>
<protein>
    <submittedName>
        <fullName evidence="15">Bifunctional DNA-binding transcriptional regulator/O6-methylguanine-DNA methyltransferase Ada</fullName>
        <ecNumber evidence="15">2.1.1.-</ecNumber>
    </submittedName>
</protein>
<evidence type="ECO:0000259" key="14">
    <source>
        <dbReference type="PROSITE" id="PS01124"/>
    </source>
</evidence>
<dbReference type="CDD" id="cd06445">
    <property type="entry name" value="ATase"/>
    <property type="match status" value="1"/>
</dbReference>
<keyword evidence="16" id="KW-1185">Reference proteome</keyword>
<dbReference type="InterPro" id="IPR009057">
    <property type="entry name" value="Homeodomain-like_sf"/>
</dbReference>
<comment type="catalytic activity">
    <reaction evidence="13">
        <text>a 6-O-methyl-2'-deoxyguanosine in DNA + L-cysteinyl-[protein] = S-methyl-L-cysteinyl-[protein] + a 2'-deoxyguanosine in DNA</text>
        <dbReference type="Rhea" id="RHEA:24000"/>
        <dbReference type="Rhea" id="RHEA-COMP:10131"/>
        <dbReference type="Rhea" id="RHEA-COMP:10132"/>
        <dbReference type="Rhea" id="RHEA-COMP:11367"/>
        <dbReference type="Rhea" id="RHEA-COMP:11368"/>
        <dbReference type="ChEBI" id="CHEBI:29950"/>
        <dbReference type="ChEBI" id="CHEBI:82612"/>
        <dbReference type="ChEBI" id="CHEBI:85445"/>
        <dbReference type="ChEBI" id="CHEBI:85448"/>
        <dbReference type="EC" id="2.1.1.63"/>
    </reaction>
</comment>
<dbReference type="PIRSF" id="PIRSF000409">
    <property type="entry name" value="Ada"/>
    <property type="match status" value="1"/>
</dbReference>
<dbReference type="InterPro" id="IPR036217">
    <property type="entry name" value="MethylDNA_cys_MeTrfase_DNAb"/>
</dbReference>
<evidence type="ECO:0000256" key="13">
    <source>
        <dbReference type="ARBA" id="ARBA00049348"/>
    </source>
</evidence>
<keyword evidence="8" id="KW-0805">Transcription regulation</keyword>
<dbReference type="InterPro" id="IPR001497">
    <property type="entry name" value="MethylDNA_cys_MeTrfase_AS"/>
</dbReference>
<dbReference type="Pfam" id="PF02870">
    <property type="entry name" value="Methyltransf_1N"/>
    <property type="match status" value="1"/>
</dbReference>
<dbReference type="InterPro" id="IPR036631">
    <property type="entry name" value="MGMT_N_sf"/>
</dbReference>
<dbReference type="InterPro" id="IPR018060">
    <property type="entry name" value="HTH_AraC"/>
</dbReference>
<organism evidence="15 16">
    <name type="scientific">Massilia pinisoli</name>
    <dbReference type="NCBI Taxonomy" id="1772194"/>
    <lineage>
        <taxon>Bacteria</taxon>
        <taxon>Pseudomonadati</taxon>
        <taxon>Pseudomonadota</taxon>
        <taxon>Betaproteobacteria</taxon>
        <taxon>Burkholderiales</taxon>
        <taxon>Oxalobacteraceae</taxon>
        <taxon>Telluria group</taxon>
        <taxon>Massilia</taxon>
    </lineage>
</organism>
<keyword evidence="6" id="KW-0227">DNA damage</keyword>
<dbReference type="InterPro" id="IPR008332">
    <property type="entry name" value="MethylG_MeTrfase_N"/>
</dbReference>
<evidence type="ECO:0000256" key="6">
    <source>
        <dbReference type="ARBA" id="ARBA00022763"/>
    </source>
</evidence>
<keyword evidence="9 15" id="KW-0238">DNA-binding</keyword>
<dbReference type="PROSITE" id="PS01124">
    <property type="entry name" value="HTH_ARAC_FAMILY_2"/>
    <property type="match status" value="1"/>
</dbReference>
<dbReference type="Pfam" id="PF02805">
    <property type="entry name" value="Ada_Zn_binding"/>
    <property type="match status" value="1"/>
</dbReference>
<keyword evidence="4 15" id="KW-0808">Transferase</keyword>
<comment type="catalytic activity">
    <reaction evidence="1">
        <text>a 4-O-methyl-thymidine in DNA + L-cysteinyl-[protein] = a thymidine in DNA + S-methyl-L-cysteinyl-[protein]</text>
        <dbReference type="Rhea" id="RHEA:53428"/>
        <dbReference type="Rhea" id="RHEA-COMP:10131"/>
        <dbReference type="Rhea" id="RHEA-COMP:10132"/>
        <dbReference type="Rhea" id="RHEA-COMP:13555"/>
        <dbReference type="Rhea" id="RHEA-COMP:13556"/>
        <dbReference type="ChEBI" id="CHEBI:29950"/>
        <dbReference type="ChEBI" id="CHEBI:82612"/>
        <dbReference type="ChEBI" id="CHEBI:137386"/>
        <dbReference type="ChEBI" id="CHEBI:137387"/>
        <dbReference type="EC" id="2.1.1.63"/>
    </reaction>
</comment>
<dbReference type="RefSeq" id="WP_258817994.1">
    <property type="nucleotide sequence ID" value="NZ_JANUGW010000013.1"/>
</dbReference>
<evidence type="ECO:0000256" key="2">
    <source>
        <dbReference type="ARBA" id="ARBA00001947"/>
    </source>
</evidence>
<evidence type="ECO:0000313" key="15">
    <source>
        <dbReference type="EMBL" id="MCS0583410.1"/>
    </source>
</evidence>
<evidence type="ECO:0000256" key="4">
    <source>
        <dbReference type="ARBA" id="ARBA00022679"/>
    </source>
</evidence>
<dbReference type="Gene3D" id="3.30.160.70">
    <property type="entry name" value="Methylated DNA-protein cysteine methyltransferase domain"/>
    <property type="match status" value="1"/>
</dbReference>
<accession>A0ABT1ZTY2</accession>
<dbReference type="Pfam" id="PF01035">
    <property type="entry name" value="DNA_binding_1"/>
    <property type="match status" value="1"/>
</dbReference>
<evidence type="ECO:0000256" key="10">
    <source>
        <dbReference type="ARBA" id="ARBA00023159"/>
    </source>
</evidence>
<dbReference type="InterPro" id="IPR016221">
    <property type="entry name" value="Bifunct_regulatory_prot_Ada"/>
</dbReference>
<dbReference type="PROSITE" id="PS00374">
    <property type="entry name" value="MGMT"/>
    <property type="match status" value="1"/>
</dbReference>
<dbReference type="InterPro" id="IPR018062">
    <property type="entry name" value="HTH_AraC-typ_CS"/>
</dbReference>
<dbReference type="Gene3D" id="1.10.10.10">
    <property type="entry name" value="Winged helix-like DNA-binding domain superfamily/Winged helix DNA-binding domain"/>
    <property type="match status" value="1"/>
</dbReference>
<dbReference type="PANTHER" id="PTHR10815:SF14">
    <property type="entry name" value="BIFUNCTIONAL TRANSCRIPTIONAL ACTIVATOR_DNA REPAIR ENZYME ADA"/>
    <property type="match status" value="1"/>
</dbReference>
<evidence type="ECO:0000256" key="5">
    <source>
        <dbReference type="ARBA" id="ARBA00022723"/>
    </source>
</evidence>
<dbReference type="Pfam" id="PF12833">
    <property type="entry name" value="HTH_18"/>
    <property type="match status" value="1"/>
</dbReference>
<dbReference type="SUPFAM" id="SSF57884">
    <property type="entry name" value="Ada DNA repair protein, N-terminal domain (N-Ada 10)"/>
    <property type="match status" value="1"/>
</dbReference>
<dbReference type="SUPFAM" id="SSF46689">
    <property type="entry name" value="Homeodomain-like"/>
    <property type="match status" value="1"/>
</dbReference>